<name>A0A4U6D9V7_9BACT</name>
<feature type="transmembrane region" description="Helical" evidence="1">
    <location>
        <begin position="74"/>
        <end position="94"/>
    </location>
</feature>
<gene>
    <name evidence="2" type="ORF">FDK13_07340</name>
</gene>
<dbReference type="EMBL" id="SZVO01000003">
    <property type="protein sequence ID" value="TKT92958.1"/>
    <property type="molecule type" value="Genomic_DNA"/>
</dbReference>
<evidence type="ECO:0000313" key="2">
    <source>
        <dbReference type="EMBL" id="TKT92958.1"/>
    </source>
</evidence>
<dbReference type="AlphaFoldDB" id="A0A4U6D9V7"/>
<sequence>MNVKEEAVENFQSQWSNAEKVAFRISFIYFFLLAVPLDWKYYKTVFSINWLDLHYGDFFNPAHYLPGFFAENSFLNLAILLVIAIIGGLIWGLIGKEKKEYNALYYWIRVIVRYRLALGLIAYGLIKFFPLQSPLPSISNLNTQYGDFSDWKIFALTLGVVPGYQSFLGLVEILGGLLLLNRRTTSIATLIIIPFTGNVFMSNLAYGGGEAVYSFYLILLALFLFAFDAPRFYSLLTLEKPTIPNRFHPTFQLKWQQYGRLGLKVFFIFFFVILFGFKTRNGYHNDPYQYPKAPGLTNAAGIYNVAEFKINNQAVPYSPVDPVRWKDVVFENWATLSIRSNKPVIIDSTNVEEINENDKDRVYEFLGSAGRHYYSYKIDPAAQVLNLENRNKNYPADKFQLHYNRPDSATIILFGINSDRDSVFVRLEKINKKYLQTEIRKLGRRGSPKL</sequence>
<keyword evidence="1" id="KW-0472">Membrane</keyword>
<keyword evidence="1" id="KW-1133">Transmembrane helix</keyword>
<keyword evidence="3" id="KW-1185">Reference proteome</keyword>
<comment type="caution">
    <text evidence="2">The sequence shown here is derived from an EMBL/GenBank/DDBJ whole genome shotgun (WGS) entry which is preliminary data.</text>
</comment>
<accession>A0A4U6D9V7</accession>
<reference evidence="2 3" key="1">
    <citation type="submission" date="2019-05" db="EMBL/GenBank/DDBJ databases">
        <title>Dyadobacter AR-3-8 sp. nov., isolated from arctic soil.</title>
        <authorList>
            <person name="Chaudhary D.K."/>
        </authorList>
    </citation>
    <scope>NUCLEOTIDE SEQUENCE [LARGE SCALE GENOMIC DNA]</scope>
    <source>
        <strain evidence="2 3">AR-3-8</strain>
    </source>
</reference>
<feature type="transmembrane region" description="Helical" evidence="1">
    <location>
        <begin position="187"/>
        <end position="207"/>
    </location>
</feature>
<keyword evidence="1" id="KW-0812">Transmembrane</keyword>
<feature type="transmembrane region" description="Helical" evidence="1">
    <location>
        <begin position="21"/>
        <end position="42"/>
    </location>
</feature>
<feature type="transmembrane region" description="Helical" evidence="1">
    <location>
        <begin position="213"/>
        <end position="238"/>
    </location>
</feature>
<feature type="transmembrane region" description="Helical" evidence="1">
    <location>
        <begin position="258"/>
        <end position="277"/>
    </location>
</feature>
<dbReference type="OrthoDB" id="102112at2"/>
<feature type="transmembrane region" description="Helical" evidence="1">
    <location>
        <begin position="153"/>
        <end position="180"/>
    </location>
</feature>
<proteinExistence type="predicted"/>
<protein>
    <submittedName>
        <fullName evidence="2">DoxX family protein</fullName>
    </submittedName>
</protein>
<evidence type="ECO:0000313" key="3">
    <source>
        <dbReference type="Proteomes" id="UP000304900"/>
    </source>
</evidence>
<evidence type="ECO:0000256" key="1">
    <source>
        <dbReference type="SAM" id="Phobius"/>
    </source>
</evidence>
<dbReference type="Proteomes" id="UP000304900">
    <property type="component" value="Unassembled WGS sequence"/>
</dbReference>
<organism evidence="2 3">
    <name type="scientific">Dyadobacter frigoris</name>
    <dbReference type="NCBI Taxonomy" id="2576211"/>
    <lineage>
        <taxon>Bacteria</taxon>
        <taxon>Pseudomonadati</taxon>
        <taxon>Bacteroidota</taxon>
        <taxon>Cytophagia</taxon>
        <taxon>Cytophagales</taxon>
        <taxon>Spirosomataceae</taxon>
        <taxon>Dyadobacter</taxon>
    </lineage>
</organism>